<name>A0A0E3QLU8_METBA</name>
<feature type="compositionally biased region" description="Polar residues" evidence="1">
    <location>
        <begin position="7"/>
        <end position="24"/>
    </location>
</feature>
<organism evidence="2 3">
    <name type="scientific">Methanosarcina barkeri str. Wiesmoor</name>
    <dbReference type="NCBI Taxonomy" id="1434109"/>
    <lineage>
        <taxon>Archaea</taxon>
        <taxon>Methanobacteriati</taxon>
        <taxon>Methanobacteriota</taxon>
        <taxon>Stenosarchaea group</taxon>
        <taxon>Methanomicrobia</taxon>
        <taxon>Methanosarcinales</taxon>
        <taxon>Methanosarcinaceae</taxon>
        <taxon>Methanosarcina</taxon>
    </lineage>
</organism>
<proteinExistence type="predicted"/>
<dbReference type="KEGG" id="mbw:MSBRW_1357"/>
<accession>A0A0E3QLU8</accession>
<evidence type="ECO:0000256" key="1">
    <source>
        <dbReference type="SAM" id="MobiDB-lite"/>
    </source>
</evidence>
<dbReference type="Proteomes" id="UP000033038">
    <property type="component" value="Chromosome"/>
</dbReference>
<dbReference type="AlphaFoldDB" id="A0A0E3QLU8"/>
<evidence type="ECO:0000313" key="3">
    <source>
        <dbReference type="Proteomes" id="UP000033038"/>
    </source>
</evidence>
<dbReference type="PATRIC" id="fig|1434109.4.peg.1706"/>
<reference evidence="2 3" key="1">
    <citation type="submission" date="2014-07" db="EMBL/GenBank/DDBJ databases">
        <title>Methanogenic archaea and the global carbon cycle.</title>
        <authorList>
            <person name="Henriksen J.R."/>
            <person name="Luke J."/>
            <person name="Reinhart S."/>
            <person name="Benedict M.N."/>
            <person name="Youngblut N.D."/>
            <person name="Metcalf M.E."/>
            <person name="Whitaker R.J."/>
            <person name="Metcalf W.W."/>
        </authorList>
    </citation>
    <scope>NUCLEOTIDE SEQUENCE [LARGE SCALE GENOMIC DNA]</scope>
    <source>
        <strain evidence="2 3">Wiesmoor</strain>
    </source>
</reference>
<dbReference type="EMBL" id="CP009526">
    <property type="protein sequence ID" value="AKB50610.1"/>
    <property type="molecule type" value="Genomic_DNA"/>
</dbReference>
<evidence type="ECO:0000313" key="2">
    <source>
        <dbReference type="EMBL" id="AKB50610.1"/>
    </source>
</evidence>
<dbReference type="GeneID" id="24822832"/>
<protein>
    <submittedName>
        <fullName evidence="2">Uncharacterized protein</fullName>
    </submittedName>
</protein>
<feature type="region of interest" description="Disordered" evidence="1">
    <location>
        <begin position="1"/>
        <end position="26"/>
    </location>
</feature>
<gene>
    <name evidence="2" type="ORF">MSBRW_1357</name>
</gene>
<dbReference type="HOGENOM" id="CLU_1465078_0_0_2"/>
<sequence>MKKNRRYNISNKAQNEPDSSNTSADCPACSLSSEYDKYSDAKVETIELSEKEQKKAIAQALSDKSVFKLKDELTKSGYIFSIEEINVSRTTTTTENETVTTTLVGIPFNGTDENESAIIVFASNELGSAVVAGVRSGGEITMLQYDSVTDQVQIRGAACEFCMWAAQSICNWSSSEICQEAKVC</sequence>
<dbReference type="RefSeq" id="WP_011308287.1">
    <property type="nucleotide sequence ID" value="NZ_CP009526.1"/>
</dbReference>